<feature type="compositionally biased region" description="Basic residues" evidence="1">
    <location>
        <begin position="122"/>
        <end position="142"/>
    </location>
</feature>
<evidence type="ECO:0000313" key="2">
    <source>
        <dbReference type="EMBL" id="CAK7323707.1"/>
    </source>
</evidence>
<dbReference type="AlphaFoldDB" id="A0AAV1QT24"/>
<organism evidence="2 3">
    <name type="scientific">Dovyalis caffra</name>
    <dbReference type="NCBI Taxonomy" id="77055"/>
    <lineage>
        <taxon>Eukaryota</taxon>
        <taxon>Viridiplantae</taxon>
        <taxon>Streptophyta</taxon>
        <taxon>Embryophyta</taxon>
        <taxon>Tracheophyta</taxon>
        <taxon>Spermatophyta</taxon>
        <taxon>Magnoliopsida</taxon>
        <taxon>eudicotyledons</taxon>
        <taxon>Gunneridae</taxon>
        <taxon>Pentapetalae</taxon>
        <taxon>rosids</taxon>
        <taxon>fabids</taxon>
        <taxon>Malpighiales</taxon>
        <taxon>Salicaceae</taxon>
        <taxon>Flacourtieae</taxon>
        <taxon>Dovyalis</taxon>
    </lineage>
</organism>
<keyword evidence="3" id="KW-1185">Reference proteome</keyword>
<proteinExistence type="predicted"/>
<dbReference type="Proteomes" id="UP001314170">
    <property type="component" value="Unassembled WGS sequence"/>
</dbReference>
<evidence type="ECO:0000256" key="1">
    <source>
        <dbReference type="SAM" id="MobiDB-lite"/>
    </source>
</evidence>
<protein>
    <submittedName>
        <fullName evidence="2">Uncharacterized protein</fullName>
    </submittedName>
</protein>
<name>A0AAV1QT24_9ROSI</name>
<feature type="compositionally biased region" description="Basic and acidic residues" evidence="1">
    <location>
        <begin position="88"/>
        <end position="102"/>
    </location>
</feature>
<accession>A0AAV1QT24</accession>
<sequence>MAIKSQNVALISICVIPLMCEIQSFSPLRALELAILDDQCSLLANPVRQARSIQFGSEEETIMSQVKFDDDEVKFQLDLERAARKSLDSYERGRDSVPKAPEDAEDENSDSCEQEGYCGAKRVSRAGGRRSRAKAANRKQRKPIQPTKEFDKDDDLNNRHFVDESHPFDIASTKNIPPERLARWRPPPHRDLTPQNVWNQAFDIWYAAAEVYKGLLREAGFGDFLKIRPIMINLPGYMCALA</sequence>
<gene>
    <name evidence="2" type="ORF">DCAF_LOCUS1336</name>
</gene>
<evidence type="ECO:0000313" key="3">
    <source>
        <dbReference type="Proteomes" id="UP001314170"/>
    </source>
</evidence>
<reference evidence="2 3" key="1">
    <citation type="submission" date="2024-01" db="EMBL/GenBank/DDBJ databases">
        <authorList>
            <person name="Waweru B."/>
        </authorList>
    </citation>
    <scope>NUCLEOTIDE SEQUENCE [LARGE SCALE GENOMIC DNA]</scope>
</reference>
<comment type="caution">
    <text evidence="2">The sequence shown here is derived from an EMBL/GenBank/DDBJ whole genome shotgun (WGS) entry which is preliminary data.</text>
</comment>
<feature type="compositionally biased region" description="Basic and acidic residues" evidence="1">
    <location>
        <begin position="148"/>
        <end position="158"/>
    </location>
</feature>
<dbReference type="EMBL" id="CAWUPB010000131">
    <property type="protein sequence ID" value="CAK7323707.1"/>
    <property type="molecule type" value="Genomic_DNA"/>
</dbReference>
<feature type="compositionally biased region" description="Acidic residues" evidence="1">
    <location>
        <begin position="103"/>
        <end position="113"/>
    </location>
</feature>
<feature type="region of interest" description="Disordered" evidence="1">
    <location>
        <begin position="88"/>
        <end position="158"/>
    </location>
</feature>